<feature type="transmembrane region" description="Helical" evidence="7">
    <location>
        <begin position="129"/>
        <end position="150"/>
    </location>
</feature>
<evidence type="ECO:0000256" key="6">
    <source>
        <dbReference type="ARBA" id="ARBA00023136"/>
    </source>
</evidence>
<feature type="transmembrane region" description="Helical" evidence="7">
    <location>
        <begin position="49"/>
        <end position="71"/>
    </location>
</feature>
<evidence type="ECO:0000256" key="5">
    <source>
        <dbReference type="ARBA" id="ARBA00022989"/>
    </source>
</evidence>
<comment type="similarity">
    <text evidence="2">Belongs to the purine permeases (TC 2.A.7.14) family.</text>
</comment>
<dbReference type="GeneID" id="9039001"/>
<evidence type="ECO:0000256" key="7">
    <source>
        <dbReference type="SAM" id="Phobius"/>
    </source>
</evidence>
<reference evidence="8 9" key="1">
    <citation type="submission" date="2008-07" db="EMBL/GenBank/DDBJ databases">
        <authorList>
            <person name="El-Sayed N."/>
            <person name="Caler E."/>
            <person name="Inman J."/>
            <person name="Amedeo P."/>
            <person name="Hass B."/>
            <person name="Wortman J."/>
        </authorList>
    </citation>
    <scope>NUCLEOTIDE SEQUENCE [LARGE SCALE GENOMIC DNA]</scope>
    <source>
        <strain evidence="9">ATCC 50983 / TXsc</strain>
    </source>
</reference>
<keyword evidence="5 7" id="KW-1133">Transmembrane helix</keyword>
<feature type="transmembrane region" description="Helical" evidence="7">
    <location>
        <begin position="231"/>
        <end position="251"/>
    </location>
</feature>
<dbReference type="Pfam" id="PF16913">
    <property type="entry name" value="PUNUT"/>
    <property type="match status" value="1"/>
</dbReference>
<dbReference type="InParanoid" id="C5KXG7"/>
<keyword evidence="4 7" id="KW-0812">Transmembrane</keyword>
<dbReference type="GO" id="GO:0005345">
    <property type="term" value="F:purine nucleobase transmembrane transporter activity"/>
    <property type="evidence" value="ECO:0007669"/>
    <property type="project" value="UniProtKB-ARBA"/>
</dbReference>
<evidence type="ECO:0000313" key="8">
    <source>
        <dbReference type="EMBL" id="EER10691.1"/>
    </source>
</evidence>
<proteinExistence type="inferred from homology"/>
<dbReference type="PANTHER" id="PTHR31376">
    <property type="entry name" value="OS09G0467300 PROTEIN-RELATED"/>
    <property type="match status" value="1"/>
</dbReference>
<dbReference type="SUPFAM" id="SSF103481">
    <property type="entry name" value="Multidrug resistance efflux transporter EmrE"/>
    <property type="match status" value="1"/>
</dbReference>
<feature type="transmembrane region" description="Helical" evidence="7">
    <location>
        <begin position="157"/>
        <end position="175"/>
    </location>
</feature>
<feature type="transmembrane region" description="Helical" evidence="7">
    <location>
        <begin position="104"/>
        <end position="123"/>
    </location>
</feature>
<dbReference type="OMA" id="SGDETHY"/>
<evidence type="ECO:0000256" key="1">
    <source>
        <dbReference type="ARBA" id="ARBA00004370"/>
    </source>
</evidence>
<organism evidence="9">
    <name type="scientific">Perkinsus marinus (strain ATCC 50983 / TXsc)</name>
    <dbReference type="NCBI Taxonomy" id="423536"/>
    <lineage>
        <taxon>Eukaryota</taxon>
        <taxon>Sar</taxon>
        <taxon>Alveolata</taxon>
        <taxon>Perkinsozoa</taxon>
        <taxon>Perkinsea</taxon>
        <taxon>Perkinsida</taxon>
        <taxon>Perkinsidae</taxon>
        <taxon>Perkinsus</taxon>
    </lineage>
</organism>
<dbReference type="EMBL" id="GG677256">
    <property type="protein sequence ID" value="EER10691.1"/>
    <property type="molecule type" value="Genomic_DNA"/>
</dbReference>
<gene>
    <name evidence="8" type="ORF">Pmar_PMAR000726</name>
</gene>
<dbReference type="Proteomes" id="UP000007800">
    <property type="component" value="Unassembled WGS sequence"/>
</dbReference>
<keyword evidence="9" id="KW-1185">Reference proteome</keyword>
<keyword evidence="6 7" id="KW-0472">Membrane</keyword>
<evidence type="ECO:0000256" key="3">
    <source>
        <dbReference type="ARBA" id="ARBA00022448"/>
    </source>
</evidence>
<evidence type="ECO:0000313" key="9">
    <source>
        <dbReference type="Proteomes" id="UP000007800"/>
    </source>
</evidence>
<feature type="transmembrane region" description="Helical" evidence="7">
    <location>
        <begin position="187"/>
        <end position="210"/>
    </location>
</feature>
<name>C5KXG7_PERM5</name>
<protein>
    <recommendedName>
        <fullName evidence="10">Sugar phosphate transporter domain-containing protein</fullName>
    </recommendedName>
</protein>
<sequence length="379" mass="42118">MTNNSAHHQHRIARSSIVPLICFTTIWIISSVGQVVLVKYFQTNLHPQLPWLLADLAGVGFVFVIPIYIIFCMRRVNVEREKEENPSTLMDLFMAPYRTGRIKWHVLGGLFTGCQLLCISFALKMLPGSTFTVVRTCELLITLVTSILLLGKVFNRYHYVAVAAMLIGGAIDSFATQHDEKVSKDNVQVLAGVLITFFGVALASSSQAVLVEWLYRHNIMIKKRYDHLMEISLYTTFYTCVALMIGTFLFSGDEPHYWSQALSEAIRTAPLTTWLCLIGLTMSRAVAMTSKVGVTVHSDAMFNRSLTTVRRVCQITFMAVIFHEHLSILALFGIFLSVAASSLYAFAATLGARRSASVAVKEDVVASHLQENLLAGKAP</sequence>
<dbReference type="AlphaFoldDB" id="C5KXG7"/>
<feature type="transmembrane region" description="Helical" evidence="7">
    <location>
        <begin position="12"/>
        <end position="37"/>
    </location>
</feature>
<keyword evidence="3" id="KW-0813">Transport</keyword>
<dbReference type="PANTHER" id="PTHR31376:SF17">
    <property type="entry name" value="PURINE PERMEASE 21-RELATED"/>
    <property type="match status" value="1"/>
</dbReference>
<accession>C5KXG7</accession>
<feature type="transmembrane region" description="Helical" evidence="7">
    <location>
        <begin position="271"/>
        <end position="289"/>
    </location>
</feature>
<feature type="transmembrane region" description="Helical" evidence="7">
    <location>
        <begin position="328"/>
        <end position="347"/>
    </location>
</feature>
<dbReference type="RefSeq" id="XP_002778896.1">
    <property type="nucleotide sequence ID" value="XM_002778850.1"/>
</dbReference>
<dbReference type="InterPro" id="IPR030182">
    <property type="entry name" value="PUP_plant"/>
</dbReference>
<evidence type="ECO:0000256" key="2">
    <source>
        <dbReference type="ARBA" id="ARBA00006213"/>
    </source>
</evidence>
<dbReference type="GO" id="GO:0016020">
    <property type="term" value="C:membrane"/>
    <property type="evidence" value="ECO:0007669"/>
    <property type="project" value="UniProtKB-SubCell"/>
</dbReference>
<dbReference type="InterPro" id="IPR037185">
    <property type="entry name" value="EmrE-like"/>
</dbReference>
<dbReference type="GO" id="GO:0015211">
    <property type="term" value="F:purine nucleoside transmembrane transporter activity"/>
    <property type="evidence" value="ECO:0007669"/>
    <property type="project" value="InterPro"/>
</dbReference>
<comment type="subcellular location">
    <subcellularLocation>
        <location evidence="1">Membrane</location>
    </subcellularLocation>
</comment>
<dbReference type="OrthoDB" id="424583at2759"/>
<evidence type="ECO:0000256" key="4">
    <source>
        <dbReference type="ARBA" id="ARBA00022692"/>
    </source>
</evidence>
<evidence type="ECO:0008006" key="10">
    <source>
        <dbReference type="Google" id="ProtNLM"/>
    </source>
</evidence>